<comment type="caution">
    <text evidence="1">The sequence shown here is derived from an EMBL/GenBank/DDBJ whole genome shotgun (WGS) entry which is preliminary data.</text>
</comment>
<dbReference type="Proteomes" id="UP000265520">
    <property type="component" value="Unassembled WGS sequence"/>
</dbReference>
<sequence length="31" mass="3968">MASRHNHLSLASDRRFFGRFWWFWVLRALFR</sequence>
<evidence type="ECO:0000313" key="1">
    <source>
        <dbReference type="EMBL" id="MCI48261.1"/>
    </source>
</evidence>
<organism evidence="1 2">
    <name type="scientific">Trifolium medium</name>
    <dbReference type="NCBI Taxonomy" id="97028"/>
    <lineage>
        <taxon>Eukaryota</taxon>
        <taxon>Viridiplantae</taxon>
        <taxon>Streptophyta</taxon>
        <taxon>Embryophyta</taxon>
        <taxon>Tracheophyta</taxon>
        <taxon>Spermatophyta</taxon>
        <taxon>Magnoliopsida</taxon>
        <taxon>eudicotyledons</taxon>
        <taxon>Gunneridae</taxon>
        <taxon>Pentapetalae</taxon>
        <taxon>rosids</taxon>
        <taxon>fabids</taxon>
        <taxon>Fabales</taxon>
        <taxon>Fabaceae</taxon>
        <taxon>Papilionoideae</taxon>
        <taxon>50 kb inversion clade</taxon>
        <taxon>NPAAA clade</taxon>
        <taxon>Hologalegina</taxon>
        <taxon>IRL clade</taxon>
        <taxon>Trifolieae</taxon>
        <taxon>Trifolium</taxon>
    </lineage>
</organism>
<dbReference type="AlphaFoldDB" id="A0A392SHA8"/>
<feature type="non-terminal residue" evidence="1">
    <location>
        <position position="31"/>
    </location>
</feature>
<dbReference type="EMBL" id="LXQA010384023">
    <property type="protein sequence ID" value="MCI48261.1"/>
    <property type="molecule type" value="Genomic_DNA"/>
</dbReference>
<name>A0A392SHA8_9FABA</name>
<accession>A0A392SHA8</accession>
<keyword evidence="2" id="KW-1185">Reference proteome</keyword>
<proteinExistence type="predicted"/>
<reference evidence="1 2" key="1">
    <citation type="journal article" date="2018" name="Front. Plant Sci.">
        <title>Red Clover (Trifolium pratense) and Zigzag Clover (T. medium) - A Picture of Genomic Similarities and Differences.</title>
        <authorList>
            <person name="Dluhosova J."/>
            <person name="Istvanek J."/>
            <person name="Nedelnik J."/>
            <person name="Repkova J."/>
        </authorList>
    </citation>
    <scope>NUCLEOTIDE SEQUENCE [LARGE SCALE GENOMIC DNA]</scope>
    <source>
        <strain evidence="2">cv. 10/8</strain>
        <tissue evidence="1">Leaf</tissue>
    </source>
</reference>
<protein>
    <submittedName>
        <fullName evidence="1">Uncharacterized protein</fullName>
    </submittedName>
</protein>
<evidence type="ECO:0000313" key="2">
    <source>
        <dbReference type="Proteomes" id="UP000265520"/>
    </source>
</evidence>